<dbReference type="InterPro" id="IPR044751">
    <property type="entry name" value="Ion_transp-like_CBS"/>
</dbReference>
<evidence type="ECO:0000256" key="5">
    <source>
        <dbReference type="ARBA" id="ARBA00022737"/>
    </source>
</evidence>
<dbReference type="InterPro" id="IPR000644">
    <property type="entry name" value="CBS_dom"/>
</dbReference>
<feature type="transmembrane region" description="Helical" evidence="11">
    <location>
        <begin position="12"/>
        <end position="31"/>
    </location>
</feature>
<feature type="transmembrane region" description="Helical" evidence="11">
    <location>
        <begin position="66"/>
        <end position="88"/>
    </location>
</feature>
<comment type="subcellular location">
    <subcellularLocation>
        <location evidence="1">Cell membrane</location>
        <topology evidence="1">Multi-pass membrane protein</topology>
    </subcellularLocation>
</comment>
<sequence length="449" mass="48833">MDSIPQQLLLQVILILINAFFAMTEIAVISLTPGRLRMLAEEGDKAAPKLLKLVEEPAGFLSTIQIAITLAGFLSSAFAADSFAGYLVDWVYTDLGFQSLSRGTLNTLSVIVITLILSYFTLVLGELTPKRIAMQKPLQVAKLSCGVVMAVAAAARPAVWLLSASTNGLLKLLRLSTQPEEESVTEEEIRMMVDLGQARGTIEREEGEWIDNVFEFGESMARDLMTHAGDVTAFPATAEDGEILQAIRKTGLSRYPVYDGDLNHVLGILNARVFLLDRAGDHPRPLRELLQTAYFVPDTLNAATLLRDMQSKKVHIAVVIDEYGDTAGIITMEDLLEEIVGSIYDEFDPAEPAEIEAVGPGVWKVSGGADIEEVAEALDVKLPEDREFDTLGGLVFSQLHTIPRGGPVPDVEACGLHVHVDQVEGFRIVSATVRRCDPQEPPEEAPPAS</sequence>
<protein>
    <submittedName>
        <fullName evidence="14">HlyC/CorC family transporter</fullName>
    </submittedName>
</protein>
<dbReference type="InterPro" id="IPR002550">
    <property type="entry name" value="CNNM"/>
</dbReference>
<keyword evidence="8 10" id="KW-0472">Membrane</keyword>
<comment type="caution">
    <text evidence="14">The sequence shown here is derived from an EMBL/GenBank/DDBJ whole genome shotgun (WGS) entry which is preliminary data.</text>
</comment>
<reference evidence="14 15" key="1">
    <citation type="journal article" date="2021" name="Sci. Rep.">
        <title>The distribution of antibiotic resistance genes in chicken gut microbiota commensals.</title>
        <authorList>
            <person name="Juricova H."/>
            <person name="Matiasovicova J."/>
            <person name="Kubasova T."/>
            <person name="Cejkova D."/>
            <person name="Rychlik I."/>
        </authorList>
    </citation>
    <scope>NUCLEOTIDE SEQUENCE [LARGE SCALE GENOMIC DNA]</scope>
    <source>
        <strain evidence="14 15">An411</strain>
    </source>
</reference>
<feature type="transmembrane region" description="Helical" evidence="11">
    <location>
        <begin position="108"/>
        <end position="128"/>
    </location>
</feature>
<dbReference type="Gene3D" id="3.10.580.10">
    <property type="entry name" value="CBS-domain"/>
    <property type="match status" value="1"/>
</dbReference>
<evidence type="ECO:0000259" key="12">
    <source>
        <dbReference type="PROSITE" id="PS51371"/>
    </source>
</evidence>
<accession>A0ABS2FSG0</accession>
<dbReference type="Gene3D" id="3.30.465.10">
    <property type="match status" value="1"/>
</dbReference>
<keyword evidence="5" id="KW-0677">Repeat</keyword>
<dbReference type="Pfam" id="PF01595">
    <property type="entry name" value="CNNM"/>
    <property type="match status" value="1"/>
</dbReference>
<dbReference type="InterPro" id="IPR016169">
    <property type="entry name" value="FAD-bd_PCMH_sub2"/>
</dbReference>
<dbReference type="SUPFAM" id="SSF54631">
    <property type="entry name" value="CBS-domain pair"/>
    <property type="match status" value="1"/>
</dbReference>
<dbReference type="Proteomes" id="UP000719500">
    <property type="component" value="Unassembled WGS sequence"/>
</dbReference>
<dbReference type="RefSeq" id="WP_204802538.1">
    <property type="nucleotide sequence ID" value="NZ_JACSNX010000002.1"/>
</dbReference>
<organism evidence="14 15">
    <name type="scientific">Oscillibacter valericigenes</name>
    <dbReference type="NCBI Taxonomy" id="351091"/>
    <lineage>
        <taxon>Bacteria</taxon>
        <taxon>Bacillati</taxon>
        <taxon>Bacillota</taxon>
        <taxon>Clostridia</taxon>
        <taxon>Eubacteriales</taxon>
        <taxon>Oscillospiraceae</taxon>
        <taxon>Oscillibacter</taxon>
    </lineage>
</organism>
<dbReference type="SMART" id="SM00116">
    <property type="entry name" value="CBS"/>
    <property type="match status" value="2"/>
</dbReference>
<evidence type="ECO:0000256" key="6">
    <source>
        <dbReference type="ARBA" id="ARBA00022989"/>
    </source>
</evidence>
<dbReference type="InterPro" id="IPR036318">
    <property type="entry name" value="FAD-bd_PCMH-like_sf"/>
</dbReference>
<keyword evidence="6 10" id="KW-1133">Transmembrane helix</keyword>
<dbReference type="Pfam" id="PF00571">
    <property type="entry name" value="CBS"/>
    <property type="match status" value="1"/>
</dbReference>
<dbReference type="SUPFAM" id="SSF56176">
    <property type="entry name" value="FAD-binding/transporter-associated domain-like"/>
    <property type="match status" value="1"/>
</dbReference>
<dbReference type="SMART" id="SM01091">
    <property type="entry name" value="CorC_HlyC"/>
    <property type="match status" value="1"/>
</dbReference>
<dbReference type="PROSITE" id="PS51846">
    <property type="entry name" value="CNNM"/>
    <property type="match status" value="1"/>
</dbReference>
<feature type="domain" description="CBS" evidence="12">
    <location>
        <begin position="289"/>
        <end position="346"/>
    </location>
</feature>
<evidence type="ECO:0000256" key="11">
    <source>
        <dbReference type="SAM" id="Phobius"/>
    </source>
</evidence>
<proteinExistence type="inferred from homology"/>
<dbReference type="PANTHER" id="PTHR43099:SF5">
    <property type="entry name" value="HLYC_CORC FAMILY TRANSPORTER"/>
    <property type="match status" value="1"/>
</dbReference>
<evidence type="ECO:0000256" key="10">
    <source>
        <dbReference type="PROSITE-ProRule" id="PRU01193"/>
    </source>
</evidence>
<evidence type="ECO:0000256" key="8">
    <source>
        <dbReference type="ARBA" id="ARBA00023136"/>
    </source>
</evidence>
<gene>
    <name evidence="14" type="ORF">H9X91_03510</name>
</gene>
<dbReference type="EMBL" id="JACSNX010000002">
    <property type="protein sequence ID" value="MBM6850504.1"/>
    <property type="molecule type" value="Genomic_DNA"/>
</dbReference>
<name>A0ABS2FSG0_9FIRM</name>
<dbReference type="PROSITE" id="PS51371">
    <property type="entry name" value="CBS"/>
    <property type="match status" value="2"/>
</dbReference>
<evidence type="ECO:0000313" key="15">
    <source>
        <dbReference type="Proteomes" id="UP000719500"/>
    </source>
</evidence>
<dbReference type="Pfam" id="PF03471">
    <property type="entry name" value="CorC_HlyC"/>
    <property type="match status" value="1"/>
</dbReference>
<evidence type="ECO:0000256" key="3">
    <source>
        <dbReference type="ARBA" id="ARBA00022475"/>
    </source>
</evidence>
<evidence type="ECO:0000256" key="9">
    <source>
        <dbReference type="PROSITE-ProRule" id="PRU00703"/>
    </source>
</evidence>
<evidence type="ECO:0000256" key="7">
    <source>
        <dbReference type="ARBA" id="ARBA00023122"/>
    </source>
</evidence>
<keyword evidence="15" id="KW-1185">Reference proteome</keyword>
<keyword evidence="7 9" id="KW-0129">CBS domain</keyword>
<dbReference type="PANTHER" id="PTHR43099">
    <property type="entry name" value="UPF0053 PROTEIN YRKA"/>
    <property type="match status" value="1"/>
</dbReference>
<dbReference type="InterPro" id="IPR046342">
    <property type="entry name" value="CBS_dom_sf"/>
</dbReference>
<dbReference type="InterPro" id="IPR005170">
    <property type="entry name" value="Transptr-assoc_dom"/>
</dbReference>
<keyword evidence="3" id="KW-1003">Cell membrane</keyword>
<evidence type="ECO:0000256" key="1">
    <source>
        <dbReference type="ARBA" id="ARBA00004651"/>
    </source>
</evidence>
<keyword evidence="4 10" id="KW-0812">Transmembrane</keyword>
<comment type="similarity">
    <text evidence="2">Belongs to the UPF0053 family.</text>
</comment>
<feature type="domain" description="CBS" evidence="12">
    <location>
        <begin position="225"/>
        <end position="286"/>
    </location>
</feature>
<evidence type="ECO:0000256" key="2">
    <source>
        <dbReference type="ARBA" id="ARBA00006337"/>
    </source>
</evidence>
<evidence type="ECO:0000256" key="4">
    <source>
        <dbReference type="ARBA" id="ARBA00022692"/>
    </source>
</evidence>
<evidence type="ECO:0000259" key="13">
    <source>
        <dbReference type="PROSITE" id="PS51846"/>
    </source>
</evidence>
<feature type="transmembrane region" description="Helical" evidence="11">
    <location>
        <begin position="140"/>
        <end position="162"/>
    </location>
</feature>
<dbReference type="InterPro" id="IPR051676">
    <property type="entry name" value="UPF0053_domain"/>
</dbReference>
<dbReference type="CDD" id="cd04590">
    <property type="entry name" value="CBS_pair_CorC_HlyC_assoc"/>
    <property type="match status" value="1"/>
</dbReference>
<evidence type="ECO:0000313" key="14">
    <source>
        <dbReference type="EMBL" id="MBM6850504.1"/>
    </source>
</evidence>
<feature type="domain" description="CNNM transmembrane" evidence="13">
    <location>
        <begin position="1"/>
        <end position="206"/>
    </location>
</feature>